<dbReference type="AlphaFoldDB" id="B8CNM1"/>
<dbReference type="EMBL" id="CP000472">
    <property type="protein sequence ID" value="ACJ28990.1"/>
    <property type="molecule type" value="Genomic_DNA"/>
</dbReference>
<gene>
    <name evidence="1" type="ordered locus">swp_2241</name>
</gene>
<organism evidence="1 2">
    <name type="scientific">Shewanella piezotolerans (strain WP3 / JCM 13877)</name>
    <dbReference type="NCBI Taxonomy" id="225849"/>
    <lineage>
        <taxon>Bacteria</taxon>
        <taxon>Pseudomonadati</taxon>
        <taxon>Pseudomonadota</taxon>
        <taxon>Gammaproteobacteria</taxon>
        <taxon>Alteromonadales</taxon>
        <taxon>Shewanellaceae</taxon>
        <taxon>Shewanella</taxon>
    </lineage>
</organism>
<evidence type="ECO:0000313" key="1">
    <source>
        <dbReference type="EMBL" id="ACJ28990.1"/>
    </source>
</evidence>
<dbReference type="HOGENOM" id="CLU_3239550_0_0_6"/>
<sequence length="43" mass="4659">MGISTTPLSASRFALTQKSLAASNHRRKKPVALTTGLILSYRD</sequence>
<protein>
    <submittedName>
        <fullName evidence="1">Uncharacterized protein</fullName>
    </submittedName>
</protein>
<dbReference type="KEGG" id="swp:swp_2241"/>
<keyword evidence="2" id="KW-1185">Reference proteome</keyword>
<proteinExistence type="predicted"/>
<accession>B8CNM1</accession>
<evidence type="ECO:0000313" key="2">
    <source>
        <dbReference type="Proteomes" id="UP000000753"/>
    </source>
</evidence>
<reference evidence="1 2" key="1">
    <citation type="journal article" date="2008" name="PLoS ONE">
        <title>Environmental adaptation: genomic analysis of the piezotolerant and psychrotolerant deep-sea iron reducing bacterium Shewanella piezotolerans WP3.</title>
        <authorList>
            <person name="Wang F."/>
            <person name="Wang J."/>
            <person name="Jian H."/>
            <person name="Zhang B."/>
            <person name="Li S."/>
            <person name="Wang F."/>
            <person name="Zeng X."/>
            <person name="Gao L."/>
            <person name="Bartlett D.H."/>
            <person name="Yu J."/>
            <person name="Hu S."/>
            <person name="Xiao X."/>
        </authorList>
    </citation>
    <scope>NUCLEOTIDE SEQUENCE [LARGE SCALE GENOMIC DNA]</scope>
    <source>
        <strain evidence="2">WP3 / JCM 13877</strain>
    </source>
</reference>
<dbReference type="Proteomes" id="UP000000753">
    <property type="component" value="Chromosome"/>
</dbReference>
<name>B8CNM1_SHEPW</name>